<reference evidence="2 3" key="1">
    <citation type="submission" date="2018-05" db="EMBL/GenBank/DDBJ databases">
        <title>Pedobacter paludis sp. nov., isolated from wetland soil.</title>
        <authorList>
            <person name="Zhang Y."/>
            <person name="Wang G."/>
        </authorList>
    </citation>
    <scope>NUCLEOTIDE SEQUENCE [LARGE SCALE GENOMIC DNA]</scope>
    <source>
        <strain evidence="2 3">KCTC22721</strain>
    </source>
</reference>
<keyword evidence="3" id="KW-1185">Reference proteome</keyword>
<dbReference type="Proteomes" id="UP000245379">
    <property type="component" value="Unassembled WGS sequence"/>
</dbReference>
<evidence type="ECO:0000313" key="2">
    <source>
        <dbReference type="EMBL" id="PWS29500.1"/>
    </source>
</evidence>
<protein>
    <recommendedName>
        <fullName evidence="1">Luciferase domain-containing protein</fullName>
    </recommendedName>
</protein>
<name>A0A317ERG6_9SPHI</name>
<dbReference type="AlphaFoldDB" id="A0A317ERG6"/>
<evidence type="ECO:0000259" key="1">
    <source>
        <dbReference type="Pfam" id="PF17648"/>
    </source>
</evidence>
<dbReference type="InterPro" id="IPR040841">
    <property type="entry name" value="Luciferase_dom"/>
</dbReference>
<accession>A0A317ERG6</accession>
<sequence>MMFSFVVKKLGFIKSIPLTALIFDSGIKLWQYIFEPKKLILLDSLEDIVLSWEGVDISLHKFGGTQFNFHKNEIGHVHSNGILDILFDRETKNNLILEGKAEQHHVFEKSGWISFYIKSEADIQPAAHLLRESYLRIAQKST</sequence>
<evidence type="ECO:0000313" key="3">
    <source>
        <dbReference type="Proteomes" id="UP000245379"/>
    </source>
</evidence>
<feature type="domain" description="Luciferase" evidence="1">
    <location>
        <begin position="72"/>
        <end position="133"/>
    </location>
</feature>
<proteinExistence type="predicted"/>
<dbReference type="EMBL" id="QGNZ01000001">
    <property type="protein sequence ID" value="PWS29500.1"/>
    <property type="molecule type" value="Genomic_DNA"/>
</dbReference>
<dbReference type="OrthoDB" id="708298at2"/>
<comment type="caution">
    <text evidence="2">The sequence shown here is derived from an EMBL/GenBank/DDBJ whole genome shotgun (WGS) entry which is preliminary data.</text>
</comment>
<dbReference type="Pfam" id="PF17648">
    <property type="entry name" value="Luciferase"/>
    <property type="match status" value="1"/>
</dbReference>
<gene>
    <name evidence="2" type="ORF">DHW03_06735</name>
</gene>
<organism evidence="2 3">
    <name type="scientific">Pedobacter yonginense</name>
    <dbReference type="NCBI Taxonomy" id="651869"/>
    <lineage>
        <taxon>Bacteria</taxon>
        <taxon>Pseudomonadati</taxon>
        <taxon>Bacteroidota</taxon>
        <taxon>Sphingobacteriia</taxon>
        <taxon>Sphingobacteriales</taxon>
        <taxon>Sphingobacteriaceae</taxon>
        <taxon>Pedobacter</taxon>
    </lineage>
</organism>